<keyword evidence="8 12" id="KW-0406">Ion transport</keyword>
<comment type="catalytic activity">
    <reaction evidence="11">
        <text>K(+)(in) = K(+)(out)</text>
        <dbReference type="Rhea" id="RHEA:29463"/>
        <dbReference type="ChEBI" id="CHEBI:29103"/>
    </reaction>
</comment>
<name>A0A4W5LM86_9TELE</name>
<feature type="transmembrane region" description="Helical" evidence="14">
    <location>
        <begin position="128"/>
        <end position="146"/>
    </location>
</feature>
<proteinExistence type="inferred from homology"/>
<evidence type="ECO:0000256" key="12">
    <source>
        <dbReference type="RuleBase" id="RU003822"/>
    </source>
</evidence>
<dbReference type="Pfam" id="PF01007">
    <property type="entry name" value="IRK"/>
    <property type="match status" value="1"/>
</dbReference>
<dbReference type="InterPro" id="IPR013518">
    <property type="entry name" value="K_chnl_inward-rec_Kir_cyto"/>
</dbReference>
<dbReference type="PRINTS" id="PR01320">
    <property type="entry name" value="KIRCHANNEL"/>
</dbReference>
<dbReference type="InterPro" id="IPR040445">
    <property type="entry name" value="Kir_TM"/>
</dbReference>
<reference evidence="17" key="2">
    <citation type="submission" date="2025-08" db="UniProtKB">
        <authorList>
            <consortium name="Ensembl"/>
        </authorList>
    </citation>
    <scope>IDENTIFICATION</scope>
</reference>
<feature type="transmembrane region" description="Helical" evidence="14">
    <location>
        <begin position="207"/>
        <end position="230"/>
    </location>
</feature>
<evidence type="ECO:0000256" key="11">
    <source>
        <dbReference type="ARBA" id="ARBA00034430"/>
    </source>
</evidence>
<evidence type="ECO:0000256" key="14">
    <source>
        <dbReference type="SAM" id="Phobius"/>
    </source>
</evidence>
<comment type="subcellular location">
    <subcellularLocation>
        <location evidence="1 12">Membrane</location>
        <topology evidence="1 12">Multi-pass membrane protein</topology>
    </subcellularLocation>
</comment>
<evidence type="ECO:0000256" key="1">
    <source>
        <dbReference type="ARBA" id="ARBA00004141"/>
    </source>
</evidence>
<evidence type="ECO:0000256" key="10">
    <source>
        <dbReference type="ARBA" id="ARBA00023303"/>
    </source>
</evidence>
<dbReference type="Pfam" id="PF17655">
    <property type="entry name" value="IRK_C"/>
    <property type="match status" value="1"/>
</dbReference>
<evidence type="ECO:0000259" key="16">
    <source>
        <dbReference type="Pfam" id="PF17655"/>
    </source>
</evidence>
<dbReference type="FunFam" id="1.10.287.70:FF:000019">
    <property type="entry name" value="G protein-activated inward rectifier potassium channel 1"/>
    <property type="match status" value="1"/>
</dbReference>
<dbReference type="SUPFAM" id="SSF81296">
    <property type="entry name" value="E set domains"/>
    <property type="match status" value="1"/>
</dbReference>
<comment type="similarity">
    <text evidence="12">Belongs to the inward rectifier-type potassium channel (TC 1.A.2.1) family.</text>
</comment>
<evidence type="ECO:0000256" key="4">
    <source>
        <dbReference type="ARBA" id="ARBA00022692"/>
    </source>
</evidence>
<keyword evidence="3 12" id="KW-0633">Potassium transport</keyword>
<accession>A0A4W5LM86</accession>
<feature type="compositionally biased region" description="Polar residues" evidence="13">
    <location>
        <begin position="70"/>
        <end position="80"/>
    </location>
</feature>
<dbReference type="Gene3D" id="1.10.287.70">
    <property type="match status" value="1"/>
</dbReference>
<dbReference type="GO" id="GO:0005886">
    <property type="term" value="C:plasma membrane"/>
    <property type="evidence" value="ECO:0007669"/>
    <property type="project" value="TreeGrafter"/>
</dbReference>
<evidence type="ECO:0000256" key="9">
    <source>
        <dbReference type="ARBA" id="ARBA00023136"/>
    </source>
</evidence>
<dbReference type="GeneTree" id="ENSGT01080000257365"/>
<evidence type="ECO:0000256" key="8">
    <source>
        <dbReference type="ARBA" id="ARBA00023065"/>
    </source>
</evidence>
<dbReference type="GO" id="GO:0034765">
    <property type="term" value="P:regulation of monoatomic ion transmembrane transport"/>
    <property type="evidence" value="ECO:0007669"/>
    <property type="project" value="TreeGrafter"/>
</dbReference>
<dbReference type="Gene3D" id="2.60.40.1400">
    <property type="entry name" value="G protein-activated inward rectifier potassium channel 1"/>
    <property type="match status" value="1"/>
</dbReference>
<protein>
    <submittedName>
        <fullName evidence="17">Si:ch211-113j13.2</fullName>
    </submittedName>
</protein>
<evidence type="ECO:0000259" key="15">
    <source>
        <dbReference type="Pfam" id="PF01007"/>
    </source>
</evidence>
<keyword evidence="10 12" id="KW-0407">Ion channel</keyword>
<evidence type="ECO:0000256" key="3">
    <source>
        <dbReference type="ARBA" id="ARBA00022538"/>
    </source>
</evidence>
<evidence type="ECO:0000256" key="7">
    <source>
        <dbReference type="ARBA" id="ARBA00022989"/>
    </source>
</evidence>
<keyword evidence="5 12" id="KW-0851">Voltage-gated channel</keyword>
<dbReference type="PANTHER" id="PTHR11767:SF116">
    <property type="entry name" value="G PROTEIN-ACTIVATED INWARD RECTIFIER POTASSIUM CHANNEL 4"/>
    <property type="match status" value="1"/>
</dbReference>
<keyword evidence="18" id="KW-1185">Reference proteome</keyword>
<feature type="domain" description="Inward rectifier potassium channel C-terminal" evidence="16">
    <location>
        <begin position="242"/>
        <end position="364"/>
    </location>
</feature>
<keyword evidence="7 14" id="KW-1133">Transmembrane helix</keyword>
<feature type="domain" description="Potassium channel inwardly rectifying transmembrane" evidence="15">
    <location>
        <begin position="116"/>
        <end position="235"/>
    </location>
</feature>
<dbReference type="GO" id="GO:0034702">
    <property type="term" value="C:monoatomic ion channel complex"/>
    <property type="evidence" value="ECO:0007669"/>
    <property type="project" value="UniProtKB-KW"/>
</dbReference>
<dbReference type="InterPro" id="IPR041647">
    <property type="entry name" value="IRK_C"/>
</dbReference>
<dbReference type="Proteomes" id="UP000314982">
    <property type="component" value="Unassembled WGS sequence"/>
</dbReference>
<evidence type="ECO:0000313" key="17">
    <source>
        <dbReference type="Ensembl" id="ENSHHUP00000026420.1"/>
    </source>
</evidence>
<feature type="compositionally biased region" description="Polar residues" evidence="13">
    <location>
        <begin position="16"/>
        <end position="54"/>
    </location>
</feature>
<reference evidence="18" key="1">
    <citation type="submission" date="2018-06" db="EMBL/GenBank/DDBJ databases">
        <title>Genome assembly of Danube salmon.</title>
        <authorList>
            <person name="Macqueen D.J."/>
            <person name="Gundappa M.K."/>
        </authorList>
    </citation>
    <scope>NUCLEOTIDE SEQUENCE [LARGE SCALE GENOMIC DNA]</scope>
</reference>
<dbReference type="GO" id="GO:0005242">
    <property type="term" value="F:inward rectifier potassium channel activity"/>
    <property type="evidence" value="ECO:0007669"/>
    <property type="project" value="InterPro"/>
</dbReference>
<dbReference type="GO" id="GO:1990573">
    <property type="term" value="P:potassium ion import across plasma membrane"/>
    <property type="evidence" value="ECO:0007669"/>
    <property type="project" value="TreeGrafter"/>
</dbReference>
<dbReference type="STRING" id="62062.ENSHHUP00000026420"/>
<keyword evidence="9 14" id="KW-0472">Membrane</keyword>
<evidence type="ECO:0000256" key="6">
    <source>
        <dbReference type="ARBA" id="ARBA00022958"/>
    </source>
</evidence>
<dbReference type="GO" id="GO:0007399">
    <property type="term" value="P:nervous system development"/>
    <property type="evidence" value="ECO:0007669"/>
    <property type="project" value="UniProtKB-ARBA"/>
</dbReference>
<evidence type="ECO:0000256" key="2">
    <source>
        <dbReference type="ARBA" id="ARBA00022448"/>
    </source>
</evidence>
<keyword evidence="6 12" id="KW-0630">Potassium</keyword>
<reference evidence="17" key="3">
    <citation type="submission" date="2025-09" db="UniProtKB">
        <authorList>
            <consortium name="Ensembl"/>
        </authorList>
    </citation>
    <scope>IDENTIFICATION</scope>
</reference>
<keyword evidence="4 12" id="KW-0812">Transmembrane</keyword>
<organism evidence="17 18">
    <name type="scientific">Hucho hucho</name>
    <name type="common">huchen</name>
    <dbReference type="NCBI Taxonomy" id="62062"/>
    <lineage>
        <taxon>Eukaryota</taxon>
        <taxon>Metazoa</taxon>
        <taxon>Chordata</taxon>
        <taxon>Craniata</taxon>
        <taxon>Vertebrata</taxon>
        <taxon>Euteleostomi</taxon>
        <taxon>Actinopterygii</taxon>
        <taxon>Neopterygii</taxon>
        <taxon>Teleostei</taxon>
        <taxon>Protacanthopterygii</taxon>
        <taxon>Salmoniformes</taxon>
        <taxon>Salmonidae</taxon>
        <taxon>Salmoninae</taxon>
        <taxon>Hucho</taxon>
    </lineage>
</organism>
<dbReference type="AlphaFoldDB" id="A0A4W5LM86"/>
<evidence type="ECO:0000313" key="18">
    <source>
        <dbReference type="Proteomes" id="UP000314982"/>
    </source>
</evidence>
<dbReference type="PANTHER" id="PTHR11767">
    <property type="entry name" value="INWARD RECTIFIER POTASSIUM CHANNEL"/>
    <property type="match status" value="1"/>
</dbReference>
<dbReference type="InterPro" id="IPR016449">
    <property type="entry name" value="K_chnl_inward-rec_Kir"/>
</dbReference>
<evidence type="ECO:0000256" key="13">
    <source>
        <dbReference type="SAM" id="MobiDB-lite"/>
    </source>
</evidence>
<sequence>MPVCHPRLGLGMGQPLANTRQSPLPVSQRIIQSQHKARQTRSAGSCSSYDTSSWVEKGSSKPGEGKKTQNKATSSSSKSTGDIRHKSSSSNGRQQYRYFTKDGMCRGSSYSFKNKMCDLIGTLVDLKYSWILFVFTLCYIVTWTAFAEPYFLDAWLRGDVEHIQDPQWQPCFEKLDSFHSALSISMDSQIINGYGSREASVNCMDGLVLMMAQSIIQSVLDALMLGCILAKLAKPKRRLPTLLFSQHCVVSERDESLCLMFSVRTLKETHMLVAQIRSKLIKSHHTKEGEFILLEQRELTLGMEPDGARLFTVEPQTMEHVIDEHSPLWGISTDSLKWETFEIVVMVDGAMQDAGTAFHVRTSY</sequence>
<dbReference type="Ensembl" id="ENSHHUT00000027464.1">
    <property type="protein sequence ID" value="ENSHHUP00000026420.1"/>
    <property type="gene ID" value="ENSHHUG00000016728.1"/>
</dbReference>
<feature type="region of interest" description="Disordered" evidence="13">
    <location>
        <begin position="1"/>
        <end position="91"/>
    </location>
</feature>
<keyword evidence="2 12" id="KW-0813">Transport</keyword>
<dbReference type="InterPro" id="IPR014756">
    <property type="entry name" value="Ig_E-set"/>
</dbReference>
<evidence type="ECO:0000256" key="5">
    <source>
        <dbReference type="ARBA" id="ARBA00022882"/>
    </source>
</evidence>